<reference evidence="2" key="1">
    <citation type="submission" date="2015-03" db="EMBL/GenBank/DDBJ databases">
        <authorList>
            <consortium name="Pathogen Informatics"/>
        </authorList>
    </citation>
    <scope>NUCLEOTIDE SEQUENCE [LARGE SCALE GENOMIC DNA]</scope>
    <source>
        <strain evidence="2">N09902308</strain>
    </source>
</reference>
<evidence type="ECO:0000313" key="1">
    <source>
        <dbReference type="EMBL" id="COY74823.1"/>
    </source>
</evidence>
<proteinExistence type="predicted"/>
<dbReference type="Proteomes" id="UP000039021">
    <property type="component" value="Unassembled WGS sequence"/>
</dbReference>
<comment type="caution">
    <text evidence="1">The sequence shown here is derived from an EMBL/GenBank/DDBJ whole genome shotgun (WGS) entry which is preliminary data.</text>
</comment>
<dbReference type="EMBL" id="CSBK01001499">
    <property type="protein sequence ID" value="COY74823.1"/>
    <property type="molecule type" value="Genomic_DNA"/>
</dbReference>
<organism evidence="1 2">
    <name type="scientific">Mycobacterium tuberculosis</name>
    <dbReference type="NCBI Taxonomy" id="1773"/>
    <lineage>
        <taxon>Bacteria</taxon>
        <taxon>Bacillati</taxon>
        <taxon>Actinomycetota</taxon>
        <taxon>Actinomycetes</taxon>
        <taxon>Mycobacteriales</taxon>
        <taxon>Mycobacteriaceae</taxon>
        <taxon>Mycobacterium</taxon>
        <taxon>Mycobacterium tuberculosis complex</taxon>
    </lineage>
</organism>
<accession>A0A916PGT0</accession>
<dbReference type="AlphaFoldDB" id="A0A916PGT0"/>
<sequence>MSWDVITGRTTTAAAPVSATIVLLTRSLAIRT</sequence>
<name>A0A916PGT0_MYCTX</name>
<evidence type="ECO:0000313" key="2">
    <source>
        <dbReference type="Proteomes" id="UP000039021"/>
    </source>
</evidence>
<gene>
    <name evidence="1" type="ORF">ERS007739_03036</name>
</gene>
<protein>
    <submittedName>
        <fullName evidence="1">Uncharacterized protein</fullName>
    </submittedName>
</protein>